<dbReference type="EMBL" id="LR003416">
    <property type="protein sequence ID" value="SVE73035.1"/>
    <property type="molecule type" value="mRNA"/>
</dbReference>
<comment type="pathway">
    <text evidence="3">Carbohydrate degradation; 2-deoxy-D-ribose 1-phosphate degradation; D-glyceraldehyde 3-phosphate and acetaldehyde from 2-deoxy-alpha-D-ribose 1-phosphate: step 2/2.</text>
</comment>
<dbReference type="FunFam" id="3.20.20.70:FF:000103">
    <property type="entry name" value="Putative deoxyribose-phosphate aldolase"/>
    <property type="match status" value="1"/>
</dbReference>
<evidence type="ECO:0000313" key="17">
    <source>
        <dbReference type="EMBL" id="SVE73035.1"/>
    </source>
</evidence>
<dbReference type="UniPathway" id="UPA00002">
    <property type="reaction ID" value="UER00468"/>
</dbReference>
<keyword evidence="7" id="KW-0456">Lyase</keyword>
<evidence type="ECO:0000256" key="7">
    <source>
        <dbReference type="ARBA" id="ARBA00023239"/>
    </source>
</evidence>
<evidence type="ECO:0000256" key="13">
    <source>
        <dbReference type="ARBA" id="ARBA00054733"/>
    </source>
</evidence>
<dbReference type="GO" id="GO:0009264">
    <property type="term" value="P:deoxyribonucleotide catabolic process"/>
    <property type="evidence" value="ECO:0007669"/>
    <property type="project" value="InterPro"/>
</dbReference>
<dbReference type="NCBIfam" id="TIGR00126">
    <property type="entry name" value="deoC"/>
    <property type="match status" value="1"/>
</dbReference>
<dbReference type="CDD" id="cd00959">
    <property type="entry name" value="DeoC"/>
    <property type="match status" value="1"/>
</dbReference>
<dbReference type="GO" id="GO:0004139">
    <property type="term" value="F:deoxyribose-phosphate aldolase activity"/>
    <property type="evidence" value="ECO:0007669"/>
    <property type="project" value="UniProtKB-EC"/>
</dbReference>
<dbReference type="GO" id="GO:0016052">
    <property type="term" value="P:carbohydrate catabolic process"/>
    <property type="evidence" value="ECO:0007669"/>
    <property type="project" value="TreeGrafter"/>
</dbReference>
<feature type="active site" description="Proton donor/acceptor" evidence="16">
    <location>
        <position position="254"/>
    </location>
</feature>
<reference evidence="17" key="1">
    <citation type="submission" date="2018-08" db="EMBL/GenBank/DDBJ databases">
        <authorList>
            <person name="Cornetti L."/>
        </authorList>
    </citation>
    <scope>NUCLEOTIDE SEQUENCE</scope>
    <source>
        <strain evidence="17">OM-SAIQ-clone2</strain>
    </source>
</reference>
<accession>A0A4Y7LZR1</accession>
<comment type="subunit">
    <text evidence="14">Interacts with YBX1.</text>
</comment>
<dbReference type="SUPFAM" id="SSF51569">
    <property type="entry name" value="Aldolase"/>
    <property type="match status" value="1"/>
</dbReference>
<evidence type="ECO:0000256" key="11">
    <source>
        <dbReference type="ARBA" id="ARBA00032755"/>
    </source>
</evidence>
<evidence type="ECO:0000256" key="3">
    <source>
        <dbReference type="ARBA" id="ARBA00004816"/>
    </source>
</evidence>
<dbReference type="GO" id="GO:0005634">
    <property type="term" value="C:nucleus"/>
    <property type="evidence" value="ECO:0007669"/>
    <property type="project" value="UniProtKB-SubCell"/>
</dbReference>
<dbReference type="PIRSF" id="PIRSF001357">
    <property type="entry name" value="DeoC"/>
    <property type="match status" value="1"/>
</dbReference>
<evidence type="ECO:0000256" key="5">
    <source>
        <dbReference type="ARBA" id="ARBA00012515"/>
    </source>
</evidence>
<evidence type="ECO:0000256" key="8">
    <source>
        <dbReference type="ARBA" id="ARBA00023242"/>
    </source>
</evidence>
<comment type="subcellular location">
    <subcellularLocation>
        <location evidence="2">Cytoplasmic granule</location>
    </subcellularLocation>
    <subcellularLocation>
        <location evidence="1">Nucleus</location>
    </subcellularLocation>
</comment>
<evidence type="ECO:0000256" key="2">
    <source>
        <dbReference type="ARBA" id="ARBA00004463"/>
    </source>
</evidence>
<evidence type="ECO:0000256" key="4">
    <source>
        <dbReference type="ARBA" id="ARBA00009473"/>
    </source>
</evidence>
<comment type="function">
    <text evidence="13">Catalyzes a reversible aldol reaction between acetaldehyde and D-glyceraldehyde 3-phosphate to generate 2-deoxy-D-ribose 5-phosphate. Participates in stress granule (SG) assembly. May allow ATP production from extracellular deoxyinosine in conditions of energy deprivation.</text>
</comment>
<dbReference type="PANTHER" id="PTHR10889">
    <property type="entry name" value="DEOXYRIBOSE-PHOSPHATE ALDOLASE"/>
    <property type="match status" value="1"/>
</dbReference>
<evidence type="ECO:0000256" key="6">
    <source>
        <dbReference type="ARBA" id="ARBA00022490"/>
    </source>
</evidence>
<dbReference type="InterPro" id="IPR013785">
    <property type="entry name" value="Aldolase_TIM"/>
</dbReference>
<keyword evidence="8" id="KW-0539">Nucleus</keyword>
<sequence>MFERNSGIPIDLGWVSRSCVNEQAVKGRIQDLLSSRFVHPDHQIDWLARSIQCIDLTTLAGDDCPSNVERLCSKAASPLSDNVIGSLGINHGLLTTGAVCVYPARVANACQGLKRIGTNIPVASVATGFPTGQTSLKIRIEEIKFAVKDGAKEIDIVINRELALGQKWGELYNELVEMRKACGESHMKSILAVGELCNLTNVYRASLVAMMAGSDFIKTSTGKETVNATLPIGLVMCRAIRAYNRKTGFKVGFKPAGGIRTSKDVIQWMTLMKEELGDEYLTPELFRIGASALLNDIERNIASHITGDYFLAEEMPMA</sequence>
<dbReference type="GO" id="GO:0005737">
    <property type="term" value="C:cytoplasm"/>
    <property type="evidence" value="ECO:0007669"/>
    <property type="project" value="InterPro"/>
</dbReference>
<evidence type="ECO:0000256" key="14">
    <source>
        <dbReference type="ARBA" id="ARBA00061866"/>
    </source>
</evidence>
<dbReference type="SMART" id="SM01133">
    <property type="entry name" value="DeoC"/>
    <property type="match status" value="1"/>
</dbReference>
<evidence type="ECO:0000256" key="1">
    <source>
        <dbReference type="ARBA" id="ARBA00004123"/>
    </source>
</evidence>
<dbReference type="Pfam" id="PF01791">
    <property type="entry name" value="DeoC"/>
    <property type="match status" value="1"/>
</dbReference>
<dbReference type="InterPro" id="IPR002915">
    <property type="entry name" value="DeoC/FbaB/LacD_aldolase"/>
</dbReference>
<evidence type="ECO:0000256" key="9">
    <source>
        <dbReference type="ARBA" id="ARBA00023270"/>
    </source>
</evidence>
<dbReference type="PANTHER" id="PTHR10889:SF3">
    <property type="entry name" value="DEOXYRIBOSE-PHOSPHATE ALDOLASE"/>
    <property type="match status" value="1"/>
</dbReference>
<protein>
    <recommendedName>
        <fullName evidence="15">Deoxyribose-phosphate aldolase</fullName>
        <ecNumber evidence="5">4.1.2.4</ecNumber>
    </recommendedName>
    <alternativeName>
        <fullName evidence="11">2-deoxy-D-ribose 5-phosphate aldolase</fullName>
    </alternativeName>
    <alternativeName>
        <fullName evidence="10">Phosphodeoxyriboaldolase</fullName>
    </alternativeName>
</protein>
<gene>
    <name evidence="17" type="primary">EOG090X08W6</name>
</gene>
<evidence type="ECO:0000256" key="10">
    <source>
        <dbReference type="ARBA" id="ARBA00031814"/>
    </source>
</evidence>
<proteinExistence type="evidence at transcript level"/>
<dbReference type="EC" id="4.1.2.4" evidence="5"/>
<dbReference type="AlphaFoldDB" id="A0A4Y7LZR1"/>
<comment type="catalytic activity">
    <reaction evidence="12">
        <text>2-deoxy-D-ribose 5-phosphate = D-glyceraldehyde 3-phosphate + acetaldehyde</text>
        <dbReference type="Rhea" id="RHEA:12821"/>
        <dbReference type="ChEBI" id="CHEBI:15343"/>
        <dbReference type="ChEBI" id="CHEBI:59776"/>
        <dbReference type="ChEBI" id="CHEBI:62877"/>
        <dbReference type="EC" id="4.1.2.4"/>
    </reaction>
</comment>
<name>A0A4Y7LZR1_9CRUS</name>
<evidence type="ECO:0000256" key="12">
    <source>
        <dbReference type="ARBA" id="ARBA00048791"/>
    </source>
</evidence>
<organism evidence="17">
    <name type="scientific">Ceriodaphnia reticulata</name>
    <dbReference type="NCBI Taxonomy" id="302197"/>
    <lineage>
        <taxon>Eukaryota</taxon>
        <taxon>Metazoa</taxon>
        <taxon>Ecdysozoa</taxon>
        <taxon>Arthropoda</taxon>
        <taxon>Crustacea</taxon>
        <taxon>Branchiopoda</taxon>
        <taxon>Diplostraca</taxon>
        <taxon>Cladocera</taxon>
        <taxon>Anomopoda</taxon>
        <taxon>Daphniidae</taxon>
        <taxon>Ceriodaphnia</taxon>
    </lineage>
</organism>
<evidence type="ECO:0000256" key="15">
    <source>
        <dbReference type="ARBA" id="ARBA00068105"/>
    </source>
</evidence>
<feature type="active site" description="Schiff-base intermediate with acetaldehyde" evidence="16">
    <location>
        <position position="218"/>
    </location>
</feature>
<dbReference type="Gene3D" id="3.20.20.70">
    <property type="entry name" value="Aldolase class I"/>
    <property type="match status" value="1"/>
</dbReference>
<comment type="similarity">
    <text evidence="4">Belongs to the DeoC/FbaB aldolase family. DeoC type 2 subfamily.</text>
</comment>
<dbReference type="GO" id="GO:0046386">
    <property type="term" value="P:deoxyribose phosphate catabolic process"/>
    <property type="evidence" value="ECO:0007669"/>
    <property type="project" value="UniProtKB-UniPathway"/>
</dbReference>
<keyword evidence="9 16" id="KW-0704">Schiff base</keyword>
<dbReference type="InterPro" id="IPR011343">
    <property type="entry name" value="DeoC"/>
</dbReference>
<keyword evidence="6" id="KW-0963">Cytoplasm</keyword>
<evidence type="ECO:0000256" key="16">
    <source>
        <dbReference type="PIRSR" id="PIRSR001357-50"/>
    </source>
</evidence>